<organism evidence="9 10">
    <name type="scientific">Pleionea litopenaei</name>
    <dbReference type="NCBI Taxonomy" id="3070815"/>
    <lineage>
        <taxon>Bacteria</taxon>
        <taxon>Pseudomonadati</taxon>
        <taxon>Pseudomonadota</taxon>
        <taxon>Gammaproteobacteria</taxon>
        <taxon>Oceanospirillales</taxon>
        <taxon>Pleioneaceae</taxon>
        <taxon>Pleionea</taxon>
    </lineage>
</organism>
<evidence type="ECO:0000313" key="9">
    <source>
        <dbReference type="EMBL" id="WMS85870.1"/>
    </source>
</evidence>
<sequence length="346" mass="40106">MQLNYIHSFRGIAIVFIVLGHALYFQFDWSNNPELFNLLKDVLSNGTVLFVFISGYLFKHLNGKYPLKTYYKTKFQNLVIPYLLLSIPAIVFTVWVAPSYSQLEVFHSGSVVEQVMAHYLVGGAHVNYALWFMPMIIVIILMAPLLAKIFQNRWFYWLLVPLIVMSMFLHRGPVPIVDVPRHVAYFLPVFITGMWINDYREQLEPIFERYALMLFVIVSALIAIQFNFASYHGSLLTDAAFDNAQWQFDFEFIQKLLMCAFLIGLLRRYQSLNGRLLDILARYSFTIFFCHIYIFVLIELLIGQQNVDSSFALWLLRGLVSLSVCCLIGIIGKRVLGRYSRQIIAS</sequence>
<evidence type="ECO:0000313" key="10">
    <source>
        <dbReference type="Proteomes" id="UP001239782"/>
    </source>
</evidence>
<keyword evidence="10" id="KW-1185">Reference proteome</keyword>
<dbReference type="GO" id="GO:0009246">
    <property type="term" value="P:enterobacterial common antigen biosynthetic process"/>
    <property type="evidence" value="ECO:0007669"/>
    <property type="project" value="TreeGrafter"/>
</dbReference>
<protein>
    <submittedName>
        <fullName evidence="9">Acyltransferase</fullName>
        <ecNumber evidence="9">2.3.1.-</ecNumber>
    </submittedName>
</protein>
<feature type="transmembrane region" description="Helical" evidence="7">
    <location>
        <begin position="281"/>
        <end position="302"/>
    </location>
</feature>
<dbReference type="EC" id="2.3.1.-" evidence="9"/>
<feature type="transmembrane region" description="Helical" evidence="7">
    <location>
        <begin position="154"/>
        <end position="170"/>
    </location>
</feature>
<keyword evidence="6 7" id="KW-0472">Membrane</keyword>
<evidence type="ECO:0000256" key="4">
    <source>
        <dbReference type="ARBA" id="ARBA00022692"/>
    </source>
</evidence>
<dbReference type="RefSeq" id="WP_309201023.1">
    <property type="nucleotide sequence ID" value="NZ_CP133548.1"/>
</dbReference>
<keyword evidence="5 7" id="KW-1133">Transmembrane helix</keyword>
<feature type="domain" description="Acyltransferase 3" evidence="8">
    <location>
        <begin position="4"/>
        <end position="328"/>
    </location>
</feature>
<evidence type="ECO:0000256" key="2">
    <source>
        <dbReference type="ARBA" id="ARBA00007400"/>
    </source>
</evidence>
<feature type="transmembrane region" description="Helical" evidence="7">
    <location>
        <begin position="42"/>
        <end position="58"/>
    </location>
</feature>
<feature type="transmembrane region" description="Helical" evidence="7">
    <location>
        <begin position="211"/>
        <end position="232"/>
    </location>
</feature>
<reference evidence="9 10" key="1">
    <citation type="submission" date="2023-08" db="EMBL/GenBank/DDBJ databases">
        <title>Pleionea litopenaei sp. nov., isolated from stomach of juvenile Litopenaeus vannamei.</title>
        <authorList>
            <person name="Rho A.M."/>
            <person name="Hwang C.Y."/>
        </authorList>
    </citation>
    <scope>NUCLEOTIDE SEQUENCE [LARGE SCALE GENOMIC DNA]</scope>
    <source>
        <strain evidence="9 10">HL-JVS1</strain>
    </source>
</reference>
<dbReference type="Proteomes" id="UP001239782">
    <property type="component" value="Chromosome"/>
</dbReference>
<name>A0AA51X698_9GAMM</name>
<comment type="similarity">
    <text evidence="2">Belongs to the acyltransferase 3 family.</text>
</comment>
<evidence type="ECO:0000256" key="5">
    <source>
        <dbReference type="ARBA" id="ARBA00022989"/>
    </source>
</evidence>
<feature type="transmembrane region" description="Helical" evidence="7">
    <location>
        <begin position="7"/>
        <end position="27"/>
    </location>
</feature>
<accession>A0AA51X698</accession>
<dbReference type="EMBL" id="CP133548">
    <property type="protein sequence ID" value="WMS85870.1"/>
    <property type="molecule type" value="Genomic_DNA"/>
</dbReference>
<feature type="transmembrane region" description="Helical" evidence="7">
    <location>
        <begin position="314"/>
        <end position="332"/>
    </location>
</feature>
<gene>
    <name evidence="9" type="ORF">Q9312_11640</name>
</gene>
<proteinExistence type="inferred from homology"/>
<feature type="transmembrane region" description="Helical" evidence="7">
    <location>
        <begin position="252"/>
        <end position="269"/>
    </location>
</feature>
<evidence type="ECO:0000256" key="7">
    <source>
        <dbReference type="SAM" id="Phobius"/>
    </source>
</evidence>
<feature type="transmembrane region" description="Helical" evidence="7">
    <location>
        <begin position="182"/>
        <end position="199"/>
    </location>
</feature>
<keyword evidence="4 7" id="KW-0812">Transmembrane</keyword>
<evidence type="ECO:0000259" key="8">
    <source>
        <dbReference type="Pfam" id="PF01757"/>
    </source>
</evidence>
<keyword evidence="9" id="KW-0808">Transferase</keyword>
<feature type="transmembrane region" description="Helical" evidence="7">
    <location>
        <begin position="128"/>
        <end position="147"/>
    </location>
</feature>
<keyword evidence="3" id="KW-1003">Cell membrane</keyword>
<feature type="transmembrane region" description="Helical" evidence="7">
    <location>
        <begin position="79"/>
        <end position="97"/>
    </location>
</feature>
<dbReference type="InterPro" id="IPR002656">
    <property type="entry name" value="Acyl_transf_3_dom"/>
</dbReference>
<dbReference type="AlphaFoldDB" id="A0AA51X698"/>
<dbReference type="PANTHER" id="PTHR40074:SF2">
    <property type="entry name" value="O-ACETYLTRANSFERASE WECH"/>
    <property type="match status" value="1"/>
</dbReference>
<dbReference type="Pfam" id="PF01757">
    <property type="entry name" value="Acyl_transf_3"/>
    <property type="match status" value="1"/>
</dbReference>
<dbReference type="GO" id="GO:0016413">
    <property type="term" value="F:O-acetyltransferase activity"/>
    <property type="evidence" value="ECO:0007669"/>
    <property type="project" value="TreeGrafter"/>
</dbReference>
<evidence type="ECO:0000256" key="1">
    <source>
        <dbReference type="ARBA" id="ARBA00004651"/>
    </source>
</evidence>
<dbReference type="KEGG" id="plei:Q9312_11640"/>
<dbReference type="GO" id="GO:0005886">
    <property type="term" value="C:plasma membrane"/>
    <property type="evidence" value="ECO:0007669"/>
    <property type="project" value="UniProtKB-SubCell"/>
</dbReference>
<keyword evidence="9" id="KW-0012">Acyltransferase</keyword>
<comment type="subcellular location">
    <subcellularLocation>
        <location evidence="1">Cell membrane</location>
        <topology evidence="1">Multi-pass membrane protein</topology>
    </subcellularLocation>
</comment>
<dbReference type="PANTHER" id="PTHR40074">
    <property type="entry name" value="O-ACETYLTRANSFERASE WECH"/>
    <property type="match status" value="1"/>
</dbReference>
<evidence type="ECO:0000256" key="3">
    <source>
        <dbReference type="ARBA" id="ARBA00022475"/>
    </source>
</evidence>
<evidence type="ECO:0000256" key="6">
    <source>
        <dbReference type="ARBA" id="ARBA00023136"/>
    </source>
</evidence>